<evidence type="ECO:0000313" key="4">
    <source>
        <dbReference type="Proteomes" id="UP000616595"/>
    </source>
</evidence>
<comment type="caution">
    <text evidence="3">The sequence shown here is derived from an EMBL/GenBank/DDBJ whole genome shotgun (WGS) entry which is preliminary data.</text>
</comment>
<accession>A0A923HW84</accession>
<dbReference type="Pfam" id="PF12773">
    <property type="entry name" value="DZR"/>
    <property type="match status" value="1"/>
</dbReference>
<sequence>MSNDLLGGLLKGLGNFMPSDDSDTQIFSISNELTALQQQETELYAKIGREACQLHPNEVAYSDFIDELKIVKRKMAELSQKLEKFKAEKAAKDEQSNAYHCSECGQNNPSGTKFCQECGTKLRGNVSLICSNCGTKNRNTAKFCGECGTPL</sequence>
<dbReference type="OrthoDB" id="1764420at2"/>
<dbReference type="EMBL" id="WJBD01000019">
    <property type="protein sequence ID" value="MBC3889441.1"/>
    <property type="molecule type" value="Genomic_DNA"/>
</dbReference>
<gene>
    <name evidence="3" type="ORF">GH810_14090</name>
</gene>
<keyword evidence="4" id="KW-1185">Reference proteome</keyword>
<feature type="coiled-coil region" evidence="1">
    <location>
        <begin position="61"/>
        <end position="95"/>
    </location>
</feature>
<reference evidence="3" key="1">
    <citation type="submission" date="2019-10" db="EMBL/GenBank/DDBJ databases">
        <authorList>
            <person name="Ross D.E."/>
            <person name="Gulliver D."/>
        </authorList>
    </citation>
    <scope>NUCLEOTIDE SEQUENCE</scope>
    <source>
        <strain evidence="3">DER-2019</strain>
    </source>
</reference>
<dbReference type="InterPro" id="IPR025874">
    <property type="entry name" value="DZR"/>
</dbReference>
<name>A0A923HW84_9FIRM</name>
<keyword evidence="1" id="KW-0175">Coiled coil</keyword>
<dbReference type="AlphaFoldDB" id="A0A923HW84"/>
<evidence type="ECO:0000313" key="3">
    <source>
        <dbReference type="EMBL" id="MBC3889441.1"/>
    </source>
</evidence>
<evidence type="ECO:0000256" key="1">
    <source>
        <dbReference type="SAM" id="Coils"/>
    </source>
</evidence>
<dbReference type="RefSeq" id="WP_148568441.1">
    <property type="nucleotide sequence ID" value="NZ_RXYA01000018.1"/>
</dbReference>
<protein>
    <submittedName>
        <fullName evidence="3">Zinc-ribbon domain-containing protein</fullName>
    </submittedName>
</protein>
<evidence type="ECO:0000259" key="2">
    <source>
        <dbReference type="Pfam" id="PF12773"/>
    </source>
</evidence>
<dbReference type="Gene3D" id="4.10.1060.50">
    <property type="match status" value="1"/>
</dbReference>
<feature type="domain" description="DZANK-type" evidence="2">
    <location>
        <begin position="101"/>
        <end position="148"/>
    </location>
</feature>
<dbReference type="InterPro" id="IPR038587">
    <property type="entry name" value="Ribosomal_eL40_sf"/>
</dbReference>
<dbReference type="Proteomes" id="UP000616595">
    <property type="component" value="Unassembled WGS sequence"/>
</dbReference>
<organism evidence="3 4">
    <name type="scientific">Acetobacterium paludosum</name>
    <dbReference type="NCBI Taxonomy" id="52693"/>
    <lineage>
        <taxon>Bacteria</taxon>
        <taxon>Bacillati</taxon>
        <taxon>Bacillota</taxon>
        <taxon>Clostridia</taxon>
        <taxon>Eubacteriales</taxon>
        <taxon>Eubacteriaceae</taxon>
        <taxon>Acetobacterium</taxon>
    </lineage>
</organism>
<proteinExistence type="predicted"/>
<reference evidence="3" key="2">
    <citation type="submission" date="2020-10" db="EMBL/GenBank/DDBJ databases">
        <title>Comparative genomics of the Acetobacterium genus.</title>
        <authorList>
            <person name="Marshall C."/>
            <person name="May H."/>
            <person name="Norman S."/>
        </authorList>
    </citation>
    <scope>NUCLEOTIDE SEQUENCE</scope>
    <source>
        <strain evidence="3">DER-2019</strain>
    </source>
</reference>